<feature type="domain" description="KOW" evidence="16">
    <location>
        <begin position="240"/>
        <end position="267"/>
    </location>
</feature>
<evidence type="ECO:0000256" key="9">
    <source>
        <dbReference type="ARBA" id="ARBA00023163"/>
    </source>
</evidence>
<feature type="domain" description="KOW" evidence="16">
    <location>
        <begin position="669"/>
        <end position="696"/>
    </location>
</feature>
<dbReference type="InterPro" id="IPR006645">
    <property type="entry name" value="NGN-like_dom"/>
</dbReference>
<evidence type="ECO:0000313" key="18">
    <source>
        <dbReference type="EMBL" id="KAG2184955.1"/>
    </source>
</evidence>
<feature type="domain" description="KOW" evidence="16">
    <location>
        <begin position="563"/>
        <end position="588"/>
    </location>
</feature>
<keyword evidence="10 13" id="KW-0539">Nucleus</keyword>
<dbReference type="Gene3D" id="3.30.70.940">
    <property type="entry name" value="NusG, N-terminal domain"/>
    <property type="match status" value="1"/>
</dbReference>
<evidence type="ECO:0000256" key="13">
    <source>
        <dbReference type="PIRNR" id="PIRNR036945"/>
    </source>
</evidence>
<evidence type="ECO:0000256" key="7">
    <source>
        <dbReference type="ARBA" id="ARBA00023015"/>
    </source>
</evidence>
<dbReference type="FunFam" id="2.30.30.30:FF:000018">
    <property type="entry name" value="Transcription elongation factor SPT5"/>
    <property type="match status" value="1"/>
</dbReference>
<dbReference type="Pfam" id="PF23287">
    <property type="entry name" value="KOW7_SPT5"/>
    <property type="match status" value="1"/>
</dbReference>
<evidence type="ECO:0000259" key="15">
    <source>
        <dbReference type="SMART" id="SM00738"/>
    </source>
</evidence>
<evidence type="ECO:0000256" key="1">
    <source>
        <dbReference type="ARBA" id="ARBA00004123"/>
    </source>
</evidence>
<feature type="region of interest" description="Disordered" evidence="14">
    <location>
        <begin position="286"/>
        <end position="306"/>
    </location>
</feature>
<dbReference type="PANTHER" id="PTHR11125">
    <property type="entry name" value="SUPPRESSOR OF TY 5"/>
    <property type="match status" value="1"/>
</dbReference>
<dbReference type="Pfam" id="PF23290">
    <property type="entry name" value="KOW5_SPT5"/>
    <property type="match status" value="1"/>
</dbReference>
<feature type="region of interest" description="Disordered" evidence="14">
    <location>
        <begin position="729"/>
        <end position="898"/>
    </location>
</feature>
<dbReference type="GO" id="GO:0006368">
    <property type="term" value="P:transcription elongation by RNA polymerase II"/>
    <property type="evidence" value="ECO:0007669"/>
    <property type="project" value="TreeGrafter"/>
</dbReference>
<dbReference type="Gene3D" id="2.30.30.30">
    <property type="match status" value="3"/>
</dbReference>
<evidence type="ECO:0000256" key="10">
    <source>
        <dbReference type="ARBA" id="ARBA00023242"/>
    </source>
</evidence>
<dbReference type="EMBL" id="JAEPQZ010000002">
    <property type="protein sequence ID" value="KAG2184955.1"/>
    <property type="molecule type" value="Genomic_DNA"/>
</dbReference>
<dbReference type="Pfam" id="PF23042">
    <property type="entry name" value="KOW1_SPT5"/>
    <property type="match status" value="1"/>
</dbReference>
<dbReference type="CDD" id="cd06085">
    <property type="entry name" value="KOW_Spt5_5"/>
    <property type="match status" value="1"/>
</dbReference>
<evidence type="ECO:0000256" key="12">
    <source>
        <dbReference type="ARBA" id="ARBA00025870"/>
    </source>
</evidence>
<dbReference type="CDD" id="cd06082">
    <property type="entry name" value="KOW_Spt5_2"/>
    <property type="match status" value="1"/>
</dbReference>
<feature type="compositionally biased region" description="Acidic residues" evidence="14">
    <location>
        <begin position="53"/>
        <end position="82"/>
    </location>
</feature>
<dbReference type="AlphaFoldDB" id="A0A8H7UJ19"/>
<dbReference type="Pfam" id="PF23284">
    <property type="entry name" value="KOW2_Spt5"/>
    <property type="match status" value="1"/>
</dbReference>
<dbReference type="InterPro" id="IPR036735">
    <property type="entry name" value="NGN_dom_sf"/>
</dbReference>
<dbReference type="GO" id="GO:0032044">
    <property type="term" value="C:DSIF complex"/>
    <property type="evidence" value="ECO:0007669"/>
    <property type="project" value="TreeGrafter"/>
</dbReference>
<keyword evidence="6" id="KW-0677">Repeat</keyword>
<dbReference type="CDD" id="cd09888">
    <property type="entry name" value="NGN_Euk"/>
    <property type="match status" value="1"/>
</dbReference>
<feature type="region of interest" description="Disordered" evidence="14">
    <location>
        <begin position="1"/>
        <end position="96"/>
    </location>
</feature>
<dbReference type="PANTHER" id="PTHR11125:SF7">
    <property type="entry name" value="TRANSCRIPTION ELONGATION FACTOR SPT5"/>
    <property type="match status" value="1"/>
</dbReference>
<dbReference type="InterPro" id="IPR017071">
    <property type="entry name" value="TF_Spt5_eukaryote"/>
</dbReference>
<dbReference type="InterPro" id="IPR039659">
    <property type="entry name" value="SPT5"/>
</dbReference>
<dbReference type="FunFam" id="3.30.70.940:FF:000005">
    <property type="entry name" value="Transcription elongation factor SPT5"/>
    <property type="match status" value="1"/>
</dbReference>
<dbReference type="InterPro" id="IPR039385">
    <property type="entry name" value="NGN_Euk"/>
</dbReference>
<feature type="compositionally biased region" description="Gly residues" evidence="14">
    <location>
        <begin position="638"/>
        <end position="664"/>
    </location>
</feature>
<dbReference type="PIRSF" id="PIRSF036945">
    <property type="entry name" value="Spt5"/>
    <property type="match status" value="1"/>
</dbReference>
<keyword evidence="4" id="KW-0678">Repressor</keyword>
<dbReference type="InterPro" id="IPR008991">
    <property type="entry name" value="Translation_prot_SH3-like_sf"/>
</dbReference>
<comment type="similarity">
    <text evidence="2 13">Belongs to the SPT5 family.</text>
</comment>
<organism evidence="18 19">
    <name type="scientific">Mortierella isabellina</name>
    <name type="common">Filamentous fungus</name>
    <name type="synonym">Umbelopsis isabellina</name>
    <dbReference type="NCBI Taxonomy" id="91625"/>
    <lineage>
        <taxon>Eukaryota</taxon>
        <taxon>Fungi</taxon>
        <taxon>Fungi incertae sedis</taxon>
        <taxon>Mucoromycota</taxon>
        <taxon>Mucoromycotina</taxon>
        <taxon>Umbelopsidomycetes</taxon>
        <taxon>Umbelopsidales</taxon>
        <taxon>Umbelopsidaceae</taxon>
        <taxon>Umbelopsis</taxon>
    </lineage>
</organism>
<sequence>MARRKLDDEDDLGEVEEGEERYDDEEDEEEEDDDNEDDNPRPSKRRFNPFIDEMAEVDDDDEEEEEDEDYGKEDGFIEEDHDETATGATHSRHLDLDRRRREVEDMDDEQMADFYDKKYGGRNRVQSFKGSAEDVPQQLLLPSVNDPNLWMIKCKPGKERDVIFSLMKRFFDRQYSESPLEIYSVFARESLKGYIYVESRRQAHVQQALLNLPNIYFSTLMLVPIKEMIDSINVSKKQLDIVPGGWARVRRGKYAGDLAQIIDIADSQDVVRVRLVPRLDLEEDRDDYDKKRKKGTYKPPQKLFNPERLNSRSLTSSLQKKGGYWYLGADMFKDGYLEKDMKVTGLTLEDINPTLDEVTKFASGGEEGERGLDLSTLTNSSVTNAAPNHFQIGDTVEVTEGDLLHTYGVVDSVEGGSVTVNLNVEGFHRLVKLPPRQLRKKFSEGDHVKVTNGRFKDETGLIVSIKENVVTMLSDLSLKEVTVFAKDLREAAEVTLGQTMIGNYELHDLVQLDFYTVGVIVKVDRDSFRVLDQNGEIRTIQPHQITNKRDSKRAVATDANGNSIQAGDTVIEKDGDRRQGTILHLYRQLVFLQSREYVQNFGVWVTRTRSVASVAAKGGRAVNTAVDTTKQQPYGNGSFRGGYNDRGGGRGGRGGGRGGFFGHGRGGRDNLISQTVRIAKGPHKGYMGIVKDTTDNMARVELHTNCRIITVEKSKLVILDARGGTIGPAAEPDSFASPSPSPYNPPPATPKRFGDGGMTPMHYSSGSRTPAWNSGARTPNPYSMDGSKTPAWNAGARTPNPYAMEAPRTPAGAKTPAWDSGSKTPRRGTGAGAGGDDDHWTATPRTPAADTGRAWGKDEDWPTPSTWRSNNDRNKVSTPGPNSAPTPYEAAPTPGGNAIPMTPAALTAPTPAAHMMSAPTPGNYLPTTPAAGQMPQTPFMPTGGDYNQTEEAHTTGEEWPIADIEVTFVKDKGSGNEYDGGAHSGQKASIVFVDRAKRTCKVRPVSGGNDMQVGWEYLEIVKPGKKDNVKIVSGEHRGQIGHLIGVDGHDGIVKLRGGSGFKIMGMTSVAKYTGSEAVA</sequence>
<dbReference type="Pfam" id="PF12815">
    <property type="entry name" value="CTD"/>
    <property type="match status" value="1"/>
</dbReference>
<dbReference type="InterPro" id="IPR022581">
    <property type="entry name" value="Spt5_N"/>
</dbReference>
<dbReference type="InterPro" id="IPR041973">
    <property type="entry name" value="KOW_Spt5_1"/>
</dbReference>
<dbReference type="Pfam" id="PF03439">
    <property type="entry name" value="Spt5-NGN"/>
    <property type="match status" value="1"/>
</dbReference>
<evidence type="ECO:0000259" key="16">
    <source>
        <dbReference type="SMART" id="SM00739"/>
    </source>
</evidence>
<dbReference type="Pfam" id="PF23291">
    <property type="entry name" value="KOW4_SPT5"/>
    <property type="match status" value="1"/>
</dbReference>
<feature type="domain" description="KOW" evidence="16">
    <location>
        <begin position="441"/>
        <end position="468"/>
    </location>
</feature>
<evidence type="ECO:0000313" key="19">
    <source>
        <dbReference type="Proteomes" id="UP000654370"/>
    </source>
</evidence>
<dbReference type="InterPro" id="IPR041977">
    <property type="entry name" value="KOW_Spt5_4"/>
</dbReference>
<comment type="subcellular location">
    <subcellularLocation>
        <location evidence="1 13">Nucleus</location>
    </subcellularLocation>
</comment>
<protein>
    <recommendedName>
        <fullName evidence="3 13">Transcription elongation factor SPT5</fullName>
    </recommendedName>
</protein>
<evidence type="ECO:0000256" key="2">
    <source>
        <dbReference type="ARBA" id="ARBA00006956"/>
    </source>
</evidence>
<feature type="region of interest" description="Disordered" evidence="14">
    <location>
        <begin position="629"/>
        <end position="666"/>
    </location>
</feature>
<gene>
    <name evidence="18" type="ORF">INT43_000868</name>
</gene>
<feature type="compositionally biased region" description="Acidic residues" evidence="14">
    <location>
        <begin position="8"/>
        <end position="37"/>
    </location>
</feature>
<evidence type="ECO:0000256" key="6">
    <source>
        <dbReference type="ARBA" id="ARBA00022737"/>
    </source>
</evidence>
<keyword evidence="8" id="KW-0010">Activator</keyword>
<dbReference type="Pfam" id="PF23037">
    <property type="entry name" value="KOWx_SPT5"/>
    <property type="match status" value="1"/>
</dbReference>
<evidence type="ECO:0000256" key="8">
    <source>
        <dbReference type="ARBA" id="ARBA00023159"/>
    </source>
</evidence>
<dbReference type="GO" id="GO:0000785">
    <property type="term" value="C:chromatin"/>
    <property type="evidence" value="ECO:0007669"/>
    <property type="project" value="UniProtKB-ARBA"/>
</dbReference>
<dbReference type="InterPro" id="IPR041978">
    <property type="entry name" value="KOW_Spt5_5"/>
</dbReference>
<dbReference type="CDD" id="cd06084">
    <property type="entry name" value="KOW_Spt5_4"/>
    <property type="match status" value="1"/>
</dbReference>
<dbReference type="InterPro" id="IPR041976">
    <property type="entry name" value="KOW_Spt5_3"/>
</dbReference>
<dbReference type="InterPro" id="IPR024945">
    <property type="entry name" value="Spt5_C_dom"/>
</dbReference>
<comment type="function">
    <text evidence="11 13">The SPT4-SPT5 complex mediates both activation and inhibition of transcription elongation, and plays a role in pre-mRNA processing. This complex seems to be important for the stability of the RNA polymerase II elongation machinery on the chromatin template but not for the inherent ability of this machinery to translocate down the gene.</text>
</comment>
<evidence type="ECO:0000256" key="14">
    <source>
        <dbReference type="SAM" id="MobiDB-lite"/>
    </source>
</evidence>
<evidence type="ECO:0000256" key="4">
    <source>
        <dbReference type="ARBA" id="ARBA00022491"/>
    </source>
</evidence>
<feature type="compositionally biased region" description="Pro residues" evidence="14">
    <location>
        <begin position="739"/>
        <end position="749"/>
    </location>
</feature>
<keyword evidence="19" id="KW-1185">Reference proteome</keyword>
<dbReference type="OrthoDB" id="28901at2759"/>
<dbReference type="InterPro" id="IPR057936">
    <property type="entry name" value="KOWx_Spt5"/>
</dbReference>
<feature type="domain" description="Spt5 C-terminal" evidence="17">
    <location>
        <begin position="766"/>
        <end position="929"/>
    </location>
</feature>
<dbReference type="Proteomes" id="UP000654370">
    <property type="component" value="Unassembled WGS sequence"/>
</dbReference>
<evidence type="ECO:0000256" key="11">
    <source>
        <dbReference type="ARBA" id="ARBA00024691"/>
    </source>
</evidence>
<comment type="caution">
    <text evidence="18">The sequence shown here is derived from an EMBL/GenBank/DDBJ whole genome shotgun (WGS) entry which is preliminary data.</text>
</comment>
<dbReference type="InterPro" id="IPR005824">
    <property type="entry name" value="KOW"/>
</dbReference>
<keyword evidence="7" id="KW-0805">Transcription regulation</keyword>
<dbReference type="Pfam" id="PF00467">
    <property type="entry name" value="KOW"/>
    <property type="match status" value="1"/>
</dbReference>
<feature type="compositionally biased region" description="Polar residues" evidence="14">
    <location>
        <begin position="876"/>
        <end position="885"/>
    </location>
</feature>
<reference evidence="18" key="1">
    <citation type="submission" date="2020-12" db="EMBL/GenBank/DDBJ databases">
        <title>Metabolic potential, ecology and presence of endohyphal bacteria is reflected in genomic diversity of Mucoromycotina.</title>
        <authorList>
            <person name="Muszewska A."/>
            <person name="Okrasinska A."/>
            <person name="Steczkiewicz K."/>
            <person name="Drgas O."/>
            <person name="Orlowska M."/>
            <person name="Perlinska-Lenart U."/>
            <person name="Aleksandrzak-Piekarczyk T."/>
            <person name="Szatraj K."/>
            <person name="Zielenkiewicz U."/>
            <person name="Pilsyk S."/>
            <person name="Malc E."/>
            <person name="Mieczkowski P."/>
            <person name="Kruszewska J.S."/>
            <person name="Biernat P."/>
            <person name="Pawlowska J."/>
        </authorList>
    </citation>
    <scope>NUCLEOTIDE SEQUENCE</scope>
    <source>
        <strain evidence="18">WA0000067209</strain>
    </source>
</reference>
<evidence type="ECO:0000259" key="17">
    <source>
        <dbReference type="SMART" id="SM01104"/>
    </source>
</evidence>
<dbReference type="CDD" id="cd06081">
    <property type="entry name" value="KOW_Spt5_1"/>
    <property type="match status" value="1"/>
</dbReference>
<feature type="domain" description="KOW" evidence="16">
    <location>
        <begin position="1022"/>
        <end position="1049"/>
    </location>
</feature>
<feature type="domain" description="KOW" evidence="16">
    <location>
        <begin position="389"/>
        <end position="416"/>
    </location>
</feature>
<dbReference type="CDD" id="cd06086">
    <property type="entry name" value="KOW_Spt5_6"/>
    <property type="match status" value="1"/>
</dbReference>
<feature type="domain" description="NusG-like N-terminal" evidence="15">
    <location>
        <begin position="146"/>
        <end position="235"/>
    </location>
</feature>
<dbReference type="InterPro" id="IPR014722">
    <property type="entry name" value="Rib_uL2_dom2"/>
</dbReference>
<dbReference type="SUPFAM" id="SSF50104">
    <property type="entry name" value="Translation proteins SH3-like domain"/>
    <property type="match status" value="1"/>
</dbReference>
<dbReference type="SMART" id="SM00739">
    <property type="entry name" value="KOW"/>
    <property type="match status" value="6"/>
</dbReference>
<dbReference type="GO" id="GO:0032784">
    <property type="term" value="P:regulation of DNA-templated transcription elongation"/>
    <property type="evidence" value="ECO:0007669"/>
    <property type="project" value="InterPro"/>
</dbReference>
<accession>A0A8H7UJ19</accession>
<dbReference type="InterPro" id="IPR005100">
    <property type="entry name" value="NGN-domain"/>
</dbReference>
<dbReference type="GO" id="GO:0006357">
    <property type="term" value="P:regulation of transcription by RNA polymerase II"/>
    <property type="evidence" value="ECO:0007669"/>
    <property type="project" value="InterPro"/>
</dbReference>
<dbReference type="InterPro" id="IPR041975">
    <property type="entry name" value="KOW_Spt5_2"/>
</dbReference>
<dbReference type="GO" id="GO:0003729">
    <property type="term" value="F:mRNA binding"/>
    <property type="evidence" value="ECO:0007669"/>
    <property type="project" value="TreeGrafter"/>
</dbReference>
<dbReference type="CDD" id="cd06083">
    <property type="entry name" value="KOW_Spt5_3"/>
    <property type="match status" value="1"/>
</dbReference>
<name>A0A8H7UJ19_MORIS</name>
<feature type="compositionally biased region" description="Polar residues" evidence="14">
    <location>
        <begin position="762"/>
        <end position="781"/>
    </location>
</feature>
<evidence type="ECO:0000256" key="5">
    <source>
        <dbReference type="ARBA" id="ARBA00022553"/>
    </source>
</evidence>
<comment type="subunit">
    <text evidence="12">Component of the SPT4-SPT5 complex. Interacts with RNA polymerase II.</text>
</comment>
<dbReference type="SMART" id="SM01104">
    <property type="entry name" value="CTD"/>
    <property type="match status" value="1"/>
</dbReference>
<keyword evidence="5" id="KW-0597">Phosphoprotein</keyword>
<proteinExistence type="inferred from homology"/>
<keyword evidence="9 13" id="KW-0804">Transcription</keyword>
<evidence type="ECO:0000256" key="3">
    <source>
        <dbReference type="ARBA" id="ARBA00020181"/>
    </source>
</evidence>
<dbReference type="InterPro" id="IPR057934">
    <property type="entry name" value="KOW_Spt5_7"/>
</dbReference>
<dbReference type="SMART" id="SM00738">
    <property type="entry name" value="NGN"/>
    <property type="match status" value="1"/>
</dbReference>
<dbReference type="Pfam" id="PF11942">
    <property type="entry name" value="Spt5_N"/>
    <property type="match status" value="1"/>
</dbReference>